<evidence type="ECO:0000313" key="1">
    <source>
        <dbReference type="EMBL" id="KAK1144124.1"/>
    </source>
</evidence>
<gene>
    <name evidence="1" type="ORF">N8T08_005786</name>
</gene>
<accession>A0ACC3B1Z2</accession>
<proteinExistence type="predicted"/>
<evidence type="ECO:0000313" key="2">
    <source>
        <dbReference type="Proteomes" id="UP001177260"/>
    </source>
</evidence>
<keyword evidence="2" id="KW-1185">Reference proteome</keyword>
<dbReference type="Proteomes" id="UP001177260">
    <property type="component" value="Unassembled WGS sequence"/>
</dbReference>
<sequence length="2310" mass="259892">MSQSRKSRLAKFFSLVVSGKRSVTDEEGSKLFLEAIQEENNRASCVERIIVSSSARSAIHAAVRLNVSIGFINTFTSRFILYLADATVKQLCNGRFLQDLLMTIVDPRALWDAFLQGFLSRQLDPSSVLAFSWILEELLSLPSAITKHMNIIDDAQAVVEDGSLLQSSSSETRSHGYRIKHYLEMRSPGVLQIQNAHFCPGGRHDNDFADFRQIAVYPTADEFQSEAKPFYRRAEEIIEVASENRLVAHLDNQFRLLREDMLYEIREEFQVARGKRKGRRAPLLRDLSLEQIRYGDNKRLRPCTLGISCNSGLEALTEKKPDERKRFLKDNRNYLRHQAFGCLFRGVEIVSFCVLDRDIDMLCQSPPMISLRILGDEALSKTLLHFQLYSDLSFLLVDAPVFAYEPILRCLQEKMDLSLTKELLEYKTGDAVPVSEVVPSSVVQSIQERGVDAGNIQGLLKTPKPVNLDSAQLESLLSGLKQKVSLIQGPPGTGKSFVGALLAKAFRSYSKESILVMCYTNHALDQFLEDLLDIGIDPSDIVRLGSKSTTRTWPLKLSEQHSTYRRTQSSWNVINHLDQKVAEIKTFLGDSFKAYQEASPATRDVLEFLEFEHPAFYHAFCPPPADAGMVTVGKRGKRITQDSLYKRWISGGAHGLKSTKHLDEESMLVWAMDMSTRQSHLEEWKKMLVNERVADLQERIALLDDCQRQLEYLWDERTRSVLQLKRIIGCTTTAAAMNAAAIKLASPGIVLLEEAGEILESHVLTALGSDTKQLILIGDHQQLRPKVNHYALSVEKGDGYDLNRSLFERLVLSGYPHSTLAIQHRMCPEISSLIRSLSYPLLRDDPKTKNRPVPRGLRDRVIFFNHNNPEKQFQQIADNRDQGARGSKQNRFEAEMGLKIVRYLGQQGYGTDKIVVLTPYLGQLHLLRDILSKETDPVLNDLDSHDLVRAGLLSQASAQHKKRPIKLSTIDNYQGEESDIVVATLTRSNENGDIGFMTAPQRLNVLLSRARDILIMIGNIETFASSKKGKEVWRPFIDLLHAGHHLLDGLPIICEQHQQEALICAPQDFATLCPDGGCHLPCGVKLNCGVHECPYKCHQLSDHSQMECRKIVQWQCSRKHRSSRACSQIQEICHRCTAEDKAEEKRKKRDADLEARRERMQNEYMARLNEIQDQIALERQKRKELSDQDERKRVLQQQLHELQRLKNHFERSSTQVTRSNIQVSERGLKNDSLFAQRPTVTDQCASDAQADVNPSANANESGTNDNPTPAEADWRYQKEFEGAQSNELDKLMGMVGLEDVKQMFLDIKAQVDAAIRQGVDRKGERFGSVLLGNPGTGKTTVADLYAKFLTEMGVLPGSFISETTGSRLASDGVKGCQKLIDEILTNGGGVLFIDEAYQLAQGNSPGSQVIDFILGESEKLTGKVVILLAGYRKPMEKFFAHNPGLPSRFPREFRFDDYSDEELRRILAYRIDQKFSGRMKVEAGLDGLYCRIVARRLGHQRGKEGFANARAVENTCSRIFERQARRLKKERRGKAPVDDLYVTKEDLIGPEPSTALESCNAWKKLQSMIGLGTVKQNVKALLDSVRFNYHQELNEQPIVEFSLNRVFLGSPGTGKTTVAKLYGQILVDIGFLSNGEVVVKNPADFVGSVVGESEKITKGILASTIGKVLVIDEAYGLSGGSAPNGGTQTDIFRTAVVDTIVAEVQSSPGDDRCVLLLGYEDQMRDMFQNVNPGLTRRFPLDSAFVFEDFTDDEMGQILDLKLKQQGFNTSIQGRKAALEVFARARNQPNFGNAGAIDILLNAAKLSHQRRLSDNKGFNNPCELEPKDFDENFDRADREDSDIPMLFSGVVGCEKIVQQLEGYRQTVKSMRELDMDPREQIPFNFLFKGPPGTGKTSTARRMGKVYYDMGLLSSGEVIETSATDFIGQYIGHTGPKTQGQLEKALGKVLLIDEAYRLGEGQFATEAMDEIVDSITKPKFFQKLIIILAGYDKDINRLMMINPGLTSRFPESLEFNDLSPEDCSQLLTNLLKSQKKALSNKGKTLEMSVLESQTVDFKNSLHHRFAKLSDIENWANARDVQTLAKGLFGKAIRNKQAQGIVVDEDMVNSELDHMISERSDHQSAKSYRRDSSLFSDTVAHLDAQSGPKQPTKLGTNTSSNTMDDERPEDEQIQPSEEGASIRDPGVSDAVWDQLEQDRLEMEAREKRYQELVAEDNEASQNLQKLENNPSAKGQGSNDDENEKRRREQERIAHEILRRKREAAELERQKEQRVQQKLRSMGVCCMGFEWIRQFNGYRCAGGSHFISNEQVGA</sequence>
<comment type="caution">
    <text evidence="1">The sequence shown here is derived from an EMBL/GenBank/DDBJ whole genome shotgun (WGS) entry which is preliminary data.</text>
</comment>
<protein>
    <submittedName>
        <fullName evidence="1">Uncharacterized protein</fullName>
    </submittedName>
</protein>
<name>A0ACC3B1Z2_9EURO</name>
<organism evidence="1 2">
    <name type="scientific">Aspergillus melleus</name>
    <dbReference type="NCBI Taxonomy" id="138277"/>
    <lineage>
        <taxon>Eukaryota</taxon>
        <taxon>Fungi</taxon>
        <taxon>Dikarya</taxon>
        <taxon>Ascomycota</taxon>
        <taxon>Pezizomycotina</taxon>
        <taxon>Eurotiomycetes</taxon>
        <taxon>Eurotiomycetidae</taxon>
        <taxon>Eurotiales</taxon>
        <taxon>Aspergillaceae</taxon>
        <taxon>Aspergillus</taxon>
        <taxon>Aspergillus subgen. Circumdati</taxon>
    </lineage>
</organism>
<reference evidence="1 2" key="1">
    <citation type="journal article" date="2023" name="ACS Omega">
        <title>Identification of the Neoaspergillic Acid Biosynthesis Gene Cluster by Establishing an In Vitro CRISPR-Ribonucleoprotein Genetic System in Aspergillus melleus.</title>
        <authorList>
            <person name="Yuan B."/>
            <person name="Grau M.F."/>
            <person name="Murata R.M."/>
            <person name="Torok T."/>
            <person name="Venkateswaran K."/>
            <person name="Stajich J.E."/>
            <person name="Wang C.C.C."/>
        </authorList>
    </citation>
    <scope>NUCLEOTIDE SEQUENCE [LARGE SCALE GENOMIC DNA]</scope>
    <source>
        <strain evidence="1 2">IMV 1140</strain>
    </source>
</reference>
<dbReference type="EMBL" id="JAOPJF010000033">
    <property type="protein sequence ID" value="KAK1144124.1"/>
    <property type="molecule type" value="Genomic_DNA"/>
</dbReference>